<keyword evidence="6" id="KW-0378">Hydrolase</keyword>
<evidence type="ECO:0000256" key="6">
    <source>
        <dbReference type="ARBA" id="ARBA00022801"/>
    </source>
</evidence>
<reference evidence="9" key="1">
    <citation type="submission" date="2023-03" db="EMBL/GenBank/DDBJ databases">
        <authorList>
            <person name="Steffen K."/>
            <person name="Cardenas P."/>
        </authorList>
    </citation>
    <scope>NUCLEOTIDE SEQUENCE</scope>
</reference>
<dbReference type="PROSITE" id="PS50802">
    <property type="entry name" value="OTU"/>
    <property type="match status" value="1"/>
</dbReference>
<evidence type="ECO:0000256" key="3">
    <source>
        <dbReference type="ARBA" id="ARBA00012759"/>
    </source>
</evidence>
<evidence type="ECO:0000313" key="10">
    <source>
        <dbReference type="Proteomes" id="UP001174909"/>
    </source>
</evidence>
<evidence type="ECO:0000256" key="1">
    <source>
        <dbReference type="ARBA" id="ARBA00000707"/>
    </source>
</evidence>
<feature type="domain" description="OTU" evidence="8">
    <location>
        <begin position="1"/>
        <end position="115"/>
    </location>
</feature>
<dbReference type="GO" id="GO:0006508">
    <property type="term" value="P:proteolysis"/>
    <property type="evidence" value="ECO:0007669"/>
    <property type="project" value="UniProtKB-KW"/>
</dbReference>
<dbReference type="PANTHER" id="PTHR12419">
    <property type="entry name" value="OTU DOMAIN CONTAINING PROTEIN"/>
    <property type="match status" value="1"/>
</dbReference>
<evidence type="ECO:0000256" key="4">
    <source>
        <dbReference type="ARBA" id="ARBA00022670"/>
    </source>
</evidence>
<sequence>MVIHRMKPDGACLFRAVADQVYGDQDMHSVVRNHTMDYMLKNADYFSQYVTEDFEQYVNRKRNDHSYGNNLEMQAMAEMYNRTIEVHQYSIGTYNFMVYTVRFRARGNYNALQTFPTQLLGVV</sequence>
<dbReference type="SUPFAM" id="SSF54001">
    <property type="entry name" value="Cysteine proteinases"/>
    <property type="match status" value="1"/>
</dbReference>
<gene>
    <name evidence="9" type="ORF">GBAR_LOCUS10161</name>
</gene>
<comment type="similarity">
    <text evidence="2">Belongs to the peptidase C85 family.</text>
</comment>
<dbReference type="InterPro" id="IPR003323">
    <property type="entry name" value="OTU_dom"/>
</dbReference>
<dbReference type="AlphaFoldDB" id="A0AA35RRU4"/>
<organism evidence="9 10">
    <name type="scientific">Geodia barretti</name>
    <name type="common">Barrett's horny sponge</name>
    <dbReference type="NCBI Taxonomy" id="519541"/>
    <lineage>
        <taxon>Eukaryota</taxon>
        <taxon>Metazoa</taxon>
        <taxon>Porifera</taxon>
        <taxon>Demospongiae</taxon>
        <taxon>Heteroscleromorpha</taxon>
        <taxon>Tetractinellida</taxon>
        <taxon>Astrophorina</taxon>
        <taxon>Geodiidae</taxon>
        <taxon>Geodia</taxon>
    </lineage>
</organism>
<dbReference type="EC" id="3.4.19.12" evidence="3"/>
<protein>
    <recommendedName>
        <fullName evidence="3">ubiquitinyl hydrolase 1</fullName>
        <ecNumber evidence="3">3.4.19.12</ecNumber>
    </recommendedName>
    <alternativeName>
        <fullName evidence="7">Deubiquitinating enzyme A</fullName>
    </alternativeName>
</protein>
<keyword evidence="4" id="KW-0645">Protease</keyword>
<comment type="caution">
    <text evidence="9">The sequence shown here is derived from an EMBL/GenBank/DDBJ whole genome shotgun (WGS) entry which is preliminary data.</text>
</comment>
<accession>A0AA35RRU4</accession>
<evidence type="ECO:0000256" key="2">
    <source>
        <dbReference type="ARBA" id="ARBA00010407"/>
    </source>
</evidence>
<evidence type="ECO:0000256" key="5">
    <source>
        <dbReference type="ARBA" id="ARBA00022786"/>
    </source>
</evidence>
<evidence type="ECO:0000259" key="8">
    <source>
        <dbReference type="PROSITE" id="PS50802"/>
    </source>
</evidence>
<name>A0AA35RRU4_GEOBA</name>
<dbReference type="GO" id="GO:0016579">
    <property type="term" value="P:protein deubiquitination"/>
    <property type="evidence" value="ECO:0007669"/>
    <property type="project" value="TreeGrafter"/>
</dbReference>
<dbReference type="CDD" id="cd22752">
    <property type="entry name" value="OTU_OTUD5-like"/>
    <property type="match status" value="1"/>
</dbReference>
<dbReference type="GO" id="GO:0004843">
    <property type="term" value="F:cysteine-type deubiquitinase activity"/>
    <property type="evidence" value="ECO:0007669"/>
    <property type="project" value="UniProtKB-EC"/>
</dbReference>
<keyword evidence="10" id="KW-1185">Reference proteome</keyword>
<dbReference type="EMBL" id="CASHTH010001541">
    <property type="protein sequence ID" value="CAI8016573.1"/>
    <property type="molecule type" value="Genomic_DNA"/>
</dbReference>
<dbReference type="PANTHER" id="PTHR12419:SF4">
    <property type="entry name" value="OTU DOMAIN-CONTAINING PROTEIN 5"/>
    <property type="match status" value="1"/>
</dbReference>
<dbReference type="InterPro" id="IPR050704">
    <property type="entry name" value="Peptidase_C85-like"/>
</dbReference>
<dbReference type="InterPro" id="IPR038765">
    <property type="entry name" value="Papain-like_cys_pep_sf"/>
</dbReference>
<dbReference type="Gene3D" id="3.90.70.80">
    <property type="match status" value="1"/>
</dbReference>
<evidence type="ECO:0000256" key="7">
    <source>
        <dbReference type="ARBA" id="ARBA00033460"/>
    </source>
</evidence>
<dbReference type="Proteomes" id="UP001174909">
    <property type="component" value="Unassembled WGS sequence"/>
</dbReference>
<comment type="catalytic activity">
    <reaction evidence="1">
        <text>Thiol-dependent hydrolysis of ester, thioester, amide, peptide and isopeptide bonds formed by the C-terminal Gly of ubiquitin (a 76-residue protein attached to proteins as an intracellular targeting signal).</text>
        <dbReference type="EC" id="3.4.19.12"/>
    </reaction>
</comment>
<dbReference type="Pfam" id="PF02338">
    <property type="entry name" value="OTU"/>
    <property type="match status" value="1"/>
</dbReference>
<keyword evidence="5" id="KW-0833">Ubl conjugation pathway</keyword>
<dbReference type="GO" id="GO:0061578">
    <property type="term" value="F:K63-linked deubiquitinase activity"/>
    <property type="evidence" value="ECO:0007669"/>
    <property type="project" value="TreeGrafter"/>
</dbReference>
<proteinExistence type="inferred from homology"/>
<evidence type="ECO:0000313" key="9">
    <source>
        <dbReference type="EMBL" id="CAI8016573.1"/>
    </source>
</evidence>